<dbReference type="AlphaFoldDB" id="A0A0T6BBI5"/>
<comment type="caution">
    <text evidence="1">The sequence shown here is derived from an EMBL/GenBank/DDBJ whole genome shotgun (WGS) entry which is preliminary data.</text>
</comment>
<keyword evidence="2" id="KW-1185">Reference proteome</keyword>
<gene>
    <name evidence="1" type="ORF">AMK59_1655</name>
</gene>
<dbReference type="EMBL" id="LJIG01002249">
    <property type="protein sequence ID" value="KRT84691.1"/>
    <property type="molecule type" value="Genomic_DNA"/>
</dbReference>
<sequence>DEKKFTSPGKKRQRTKSVRSLPECQIKIVRDMIYDFHRIDERRVTVSALRQKMHDELEWKGSNASVRRILTDLGFKFRCTQNNRKVLIERLAIVYIDETYIHSSHTSSKMWRRIQANGILIWDILNHLFVHLNLISYVNCLVVTSNCFLCKFILF</sequence>
<protein>
    <submittedName>
        <fullName evidence="1">Uncharacterized protein</fullName>
    </submittedName>
</protein>
<evidence type="ECO:0000313" key="1">
    <source>
        <dbReference type="EMBL" id="KRT84691.1"/>
    </source>
</evidence>
<dbReference type="OrthoDB" id="6751415at2759"/>
<accession>A0A0T6BBI5</accession>
<reference evidence="1 2" key="1">
    <citation type="submission" date="2015-09" db="EMBL/GenBank/DDBJ databases">
        <title>Draft genome of the scarab beetle Oryctes borbonicus.</title>
        <authorList>
            <person name="Meyer J.M."/>
            <person name="Markov G.V."/>
            <person name="Baskaran P."/>
            <person name="Herrmann M."/>
            <person name="Sommer R.J."/>
            <person name="Roedelsperger C."/>
        </authorList>
    </citation>
    <scope>NUCLEOTIDE SEQUENCE [LARGE SCALE GENOMIC DNA]</scope>
    <source>
        <strain evidence="1">OB123</strain>
        <tissue evidence="1">Whole animal</tissue>
    </source>
</reference>
<dbReference type="Proteomes" id="UP000051574">
    <property type="component" value="Unassembled WGS sequence"/>
</dbReference>
<organism evidence="1 2">
    <name type="scientific">Oryctes borbonicus</name>
    <dbReference type="NCBI Taxonomy" id="1629725"/>
    <lineage>
        <taxon>Eukaryota</taxon>
        <taxon>Metazoa</taxon>
        <taxon>Ecdysozoa</taxon>
        <taxon>Arthropoda</taxon>
        <taxon>Hexapoda</taxon>
        <taxon>Insecta</taxon>
        <taxon>Pterygota</taxon>
        <taxon>Neoptera</taxon>
        <taxon>Endopterygota</taxon>
        <taxon>Coleoptera</taxon>
        <taxon>Polyphaga</taxon>
        <taxon>Scarabaeiformia</taxon>
        <taxon>Scarabaeidae</taxon>
        <taxon>Dynastinae</taxon>
        <taxon>Oryctes</taxon>
    </lineage>
</organism>
<feature type="non-terminal residue" evidence="1">
    <location>
        <position position="1"/>
    </location>
</feature>
<name>A0A0T6BBI5_9SCAR</name>
<evidence type="ECO:0000313" key="2">
    <source>
        <dbReference type="Proteomes" id="UP000051574"/>
    </source>
</evidence>
<proteinExistence type="predicted"/>